<dbReference type="InterPro" id="IPR011009">
    <property type="entry name" value="Kinase-like_dom_sf"/>
</dbReference>
<organism evidence="12">
    <name type="scientific">Sesamum radiatum</name>
    <name type="common">Black benniseed</name>
    <dbReference type="NCBI Taxonomy" id="300843"/>
    <lineage>
        <taxon>Eukaryota</taxon>
        <taxon>Viridiplantae</taxon>
        <taxon>Streptophyta</taxon>
        <taxon>Embryophyta</taxon>
        <taxon>Tracheophyta</taxon>
        <taxon>Spermatophyta</taxon>
        <taxon>Magnoliopsida</taxon>
        <taxon>eudicotyledons</taxon>
        <taxon>Gunneridae</taxon>
        <taxon>Pentapetalae</taxon>
        <taxon>asterids</taxon>
        <taxon>lamiids</taxon>
        <taxon>Lamiales</taxon>
        <taxon>Pedaliaceae</taxon>
        <taxon>Sesamum</taxon>
    </lineage>
</organism>
<feature type="compositionally biased region" description="Polar residues" evidence="10">
    <location>
        <begin position="333"/>
        <end position="347"/>
    </location>
</feature>
<feature type="domain" description="Protein kinase" evidence="11">
    <location>
        <begin position="9"/>
        <end position="259"/>
    </location>
</feature>
<comment type="subunit">
    <text evidence="2">Monomer.</text>
</comment>
<keyword evidence="5" id="KW-0808">Transferase</keyword>
<dbReference type="GO" id="GO:0005524">
    <property type="term" value="F:ATP binding"/>
    <property type="evidence" value="ECO:0007669"/>
    <property type="project" value="UniProtKB-UniRule"/>
</dbReference>
<dbReference type="PROSITE" id="PS50011">
    <property type="entry name" value="PROTEIN_KINASE_DOM"/>
    <property type="match status" value="1"/>
</dbReference>
<evidence type="ECO:0000313" key="12">
    <source>
        <dbReference type="EMBL" id="KAL0418629.1"/>
    </source>
</evidence>
<proteinExistence type="inferred from homology"/>
<sequence>MDHVVGGKFKLGRKIGSGSFGELYLGVNIQNGEEVAIKMEPVKTKHPQLHYESKIYMLLQGGTGIPNLKWFGVESEYNVMVIDLLGPSLEDLFNYCNRKLSLKTVLMLADQLVYIIDFGLAKKYRDLQTHKHIPYRENKNLTGTARYASVNTHLGVEQSRRDDLESLGYVLMYFLRGSLPWQGLKAGTKKQKYDKISEKKMLTPIEGYQFDYVFDWTMLKYPQIGSSSRPRNPTGNAVAGTSGERPGRTSVGRDIRDRFSGAVEAFSRRNASSAQHGEHLRQRTLEDVPSPKDMQFDSERGRTSRNGTSSKRAAVSTTRPSSSGEATDARSNRMASSTGRASSTQRVQPGIDHKPSSFARAARTKGTRDDPLRSFEFLSIRK</sequence>
<dbReference type="SMART" id="SM00220">
    <property type="entry name" value="S_TKc"/>
    <property type="match status" value="1"/>
</dbReference>
<evidence type="ECO:0000256" key="3">
    <source>
        <dbReference type="ARBA" id="ARBA00012513"/>
    </source>
</evidence>
<evidence type="ECO:0000256" key="7">
    <source>
        <dbReference type="ARBA" id="ARBA00022777"/>
    </source>
</evidence>
<evidence type="ECO:0000256" key="8">
    <source>
        <dbReference type="ARBA" id="ARBA00022840"/>
    </source>
</evidence>
<dbReference type="InterPro" id="IPR050235">
    <property type="entry name" value="CK1_Ser-Thr_kinase"/>
</dbReference>
<dbReference type="PANTHER" id="PTHR11909">
    <property type="entry name" value="CASEIN KINASE-RELATED"/>
    <property type="match status" value="1"/>
</dbReference>
<evidence type="ECO:0000256" key="1">
    <source>
        <dbReference type="ARBA" id="ARBA00005926"/>
    </source>
</evidence>
<feature type="region of interest" description="Disordered" evidence="10">
    <location>
        <begin position="224"/>
        <end position="382"/>
    </location>
</feature>
<dbReference type="GO" id="GO:0004674">
    <property type="term" value="F:protein serine/threonine kinase activity"/>
    <property type="evidence" value="ECO:0007669"/>
    <property type="project" value="UniProtKB-KW"/>
</dbReference>
<evidence type="ECO:0000259" key="11">
    <source>
        <dbReference type="PROSITE" id="PS50011"/>
    </source>
</evidence>
<dbReference type="SUPFAM" id="SSF56112">
    <property type="entry name" value="Protein kinase-like (PK-like)"/>
    <property type="match status" value="1"/>
</dbReference>
<gene>
    <name evidence="12" type="ORF">Sradi_1276400</name>
</gene>
<comment type="similarity">
    <text evidence="1">Belongs to the protein kinase superfamily. CK1 Ser/Thr protein kinase family. Casein kinase I subfamily.</text>
</comment>
<feature type="compositionally biased region" description="Basic and acidic residues" evidence="10">
    <location>
        <begin position="245"/>
        <end position="259"/>
    </location>
</feature>
<evidence type="ECO:0000256" key="10">
    <source>
        <dbReference type="SAM" id="MobiDB-lite"/>
    </source>
</evidence>
<dbReference type="EMBL" id="JACGWJ010000005">
    <property type="protein sequence ID" value="KAL0418629.1"/>
    <property type="molecule type" value="Genomic_DNA"/>
</dbReference>
<keyword evidence="4" id="KW-0723">Serine/threonine-protein kinase</keyword>
<evidence type="ECO:0000256" key="4">
    <source>
        <dbReference type="ARBA" id="ARBA00022527"/>
    </source>
</evidence>
<reference evidence="12" key="1">
    <citation type="submission" date="2020-06" db="EMBL/GenBank/DDBJ databases">
        <authorList>
            <person name="Li T."/>
            <person name="Hu X."/>
            <person name="Zhang T."/>
            <person name="Song X."/>
            <person name="Zhang H."/>
            <person name="Dai N."/>
            <person name="Sheng W."/>
            <person name="Hou X."/>
            <person name="Wei L."/>
        </authorList>
    </citation>
    <scope>NUCLEOTIDE SEQUENCE</scope>
    <source>
        <strain evidence="12">G02</strain>
        <tissue evidence="12">Leaf</tissue>
    </source>
</reference>
<feature type="compositionally biased region" description="Basic and acidic residues" evidence="10">
    <location>
        <begin position="276"/>
        <end position="302"/>
    </location>
</feature>
<dbReference type="Gene3D" id="3.30.200.20">
    <property type="entry name" value="Phosphorylase Kinase, domain 1"/>
    <property type="match status" value="1"/>
</dbReference>
<dbReference type="PROSITE" id="PS00107">
    <property type="entry name" value="PROTEIN_KINASE_ATP"/>
    <property type="match status" value="1"/>
</dbReference>
<evidence type="ECO:0000256" key="2">
    <source>
        <dbReference type="ARBA" id="ARBA00011245"/>
    </source>
</evidence>
<evidence type="ECO:0000256" key="9">
    <source>
        <dbReference type="PROSITE-ProRule" id="PRU10141"/>
    </source>
</evidence>
<keyword evidence="8 9" id="KW-0067">ATP-binding</keyword>
<protein>
    <recommendedName>
        <fullName evidence="3">non-specific serine/threonine protein kinase</fullName>
        <ecNumber evidence="3">2.7.11.1</ecNumber>
    </recommendedName>
</protein>
<dbReference type="Gene3D" id="1.10.510.10">
    <property type="entry name" value="Transferase(Phosphotransferase) domain 1"/>
    <property type="match status" value="1"/>
</dbReference>
<comment type="caution">
    <text evidence="12">The sequence shown here is derived from an EMBL/GenBank/DDBJ whole genome shotgun (WGS) entry which is preliminary data.</text>
</comment>
<feature type="binding site" evidence="9">
    <location>
        <position position="38"/>
    </location>
    <ligand>
        <name>ATP</name>
        <dbReference type="ChEBI" id="CHEBI:30616"/>
    </ligand>
</feature>
<feature type="compositionally biased region" description="Polar residues" evidence="10">
    <location>
        <begin position="304"/>
        <end position="325"/>
    </location>
</feature>
<dbReference type="InterPro" id="IPR017441">
    <property type="entry name" value="Protein_kinase_ATP_BS"/>
</dbReference>
<keyword evidence="7 12" id="KW-0418">Kinase</keyword>
<evidence type="ECO:0000256" key="6">
    <source>
        <dbReference type="ARBA" id="ARBA00022741"/>
    </source>
</evidence>
<accession>A0AAW2UMQ6</accession>
<reference evidence="12" key="2">
    <citation type="journal article" date="2024" name="Plant">
        <title>Genomic evolution and insights into agronomic trait innovations of Sesamum species.</title>
        <authorList>
            <person name="Miao H."/>
            <person name="Wang L."/>
            <person name="Qu L."/>
            <person name="Liu H."/>
            <person name="Sun Y."/>
            <person name="Le M."/>
            <person name="Wang Q."/>
            <person name="Wei S."/>
            <person name="Zheng Y."/>
            <person name="Lin W."/>
            <person name="Duan Y."/>
            <person name="Cao H."/>
            <person name="Xiong S."/>
            <person name="Wang X."/>
            <person name="Wei L."/>
            <person name="Li C."/>
            <person name="Ma Q."/>
            <person name="Ju M."/>
            <person name="Zhao R."/>
            <person name="Li G."/>
            <person name="Mu C."/>
            <person name="Tian Q."/>
            <person name="Mei H."/>
            <person name="Zhang T."/>
            <person name="Gao T."/>
            <person name="Zhang H."/>
        </authorList>
    </citation>
    <scope>NUCLEOTIDE SEQUENCE</scope>
    <source>
        <strain evidence="12">G02</strain>
    </source>
</reference>
<feature type="compositionally biased region" description="Polar residues" evidence="10">
    <location>
        <begin position="224"/>
        <end position="235"/>
    </location>
</feature>
<name>A0AAW2UMQ6_SESRA</name>
<dbReference type="InterPro" id="IPR000719">
    <property type="entry name" value="Prot_kinase_dom"/>
</dbReference>
<dbReference type="AlphaFoldDB" id="A0AAW2UMQ6"/>
<keyword evidence="6 9" id="KW-0547">Nucleotide-binding</keyword>
<evidence type="ECO:0000256" key="5">
    <source>
        <dbReference type="ARBA" id="ARBA00022679"/>
    </source>
</evidence>
<dbReference type="FunFam" id="3.30.200.20:FF:000538">
    <property type="entry name" value="Putative Casein kinase I"/>
    <property type="match status" value="1"/>
</dbReference>
<dbReference type="EC" id="2.7.11.1" evidence="3"/>